<protein>
    <submittedName>
        <fullName evidence="2">Uncharacterized protein</fullName>
    </submittedName>
</protein>
<name>A0A2H0KCH8_9BACT</name>
<dbReference type="AlphaFoldDB" id="A0A2H0KCH8"/>
<evidence type="ECO:0000313" key="3">
    <source>
        <dbReference type="Proteomes" id="UP000229342"/>
    </source>
</evidence>
<proteinExistence type="predicted"/>
<dbReference type="Proteomes" id="UP000229342">
    <property type="component" value="Unassembled WGS sequence"/>
</dbReference>
<dbReference type="Pfam" id="PF13412">
    <property type="entry name" value="HTH_24"/>
    <property type="match status" value="1"/>
</dbReference>
<organism evidence="2 3">
    <name type="scientific">Candidatus Taylorbacteria bacterium CG11_big_fil_rev_8_21_14_0_20_46_11</name>
    <dbReference type="NCBI Taxonomy" id="1975025"/>
    <lineage>
        <taxon>Bacteria</taxon>
        <taxon>Candidatus Tayloriibacteriota</taxon>
    </lineage>
</organism>
<feature type="compositionally biased region" description="Pro residues" evidence="1">
    <location>
        <begin position="26"/>
        <end position="39"/>
    </location>
</feature>
<gene>
    <name evidence="2" type="ORF">COV91_01430</name>
</gene>
<accession>A0A2H0KCH8</accession>
<evidence type="ECO:0000313" key="2">
    <source>
        <dbReference type="EMBL" id="PIQ68968.1"/>
    </source>
</evidence>
<reference evidence="2 3" key="1">
    <citation type="submission" date="2017-09" db="EMBL/GenBank/DDBJ databases">
        <title>Depth-based differentiation of microbial function through sediment-hosted aquifers and enrichment of novel symbionts in the deep terrestrial subsurface.</title>
        <authorList>
            <person name="Probst A.J."/>
            <person name="Ladd B."/>
            <person name="Jarett J.K."/>
            <person name="Geller-Mcgrath D.E."/>
            <person name="Sieber C.M."/>
            <person name="Emerson J.B."/>
            <person name="Anantharaman K."/>
            <person name="Thomas B.C."/>
            <person name="Malmstrom R."/>
            <person name="Stieglmeier M."/>
            <person name="Klingl A."/>
            <person name="Woyke T."/>
            <person name="Ryan C.M."/>
            <person name="Banfield J.F."/>
        </authorList>
    </citation>
    <scope>NUCLEOTIDE SEQUENCE [LARGE SCALE GENOMIC DNA]</scope>
    <source>
        <strain evidence="2">CG11_big_fil_rev_8_21_14_0_20_46_11</strain>
    </source>
</reference>
<feature type="region of interest" description="Disordered" evidence="1">
    <location>
        <begin position="1"/>
        <end position="89"/>
    </location>
</feature>
<evidence type="ECO:0000256" key="1">
    <source>
        <dbReference type="SAM" id="MobiDB-lite"/>
    </source>
</evidence>
<dbReference type="Gene3D" id="1.10.10.10">
    <property type="entry name" value="Winged helix-like DNA-binding domain superfamily/Winged helix DNA-binding domain"/>
    <property type="match status" value="1"/>
</dbReference>
<dbReference type="SUPFAM" id="SSF46785">
    <property type="entry name" value="Winged helix' DNA-binding domain"/>
    <property type="match status" value="1"/>
</dbReference>
<dbReference type="InterPro" id="IPR036390">
    <property type="entry name" value="WH_DNA-bd_sf"/>
</dbReference>
<comment type="caution">
    <text evidence="2">The sequence shown here is derived from an EMBL/GenBank/DDBJ whole genome shotgun (WGS) entry which is preliminary data.</text>
</comment>
<dbReference type="InterPro" id="IPR036388">
    <property type="entry name" value="WH-like_DNA-bd_sf"/>
</dbReference>
<dbReference type="EMBL" id="PCVG01000017">
    <property type="protein sequence ID" value="PIQ68968.1"/>
    <property type="molecule type" value="Genomic_DNA"/>
</dbReference>
<sequence length="170" mass="18344">MPDEASTPPPDTQAPPSEPVSAPVIEPTPPPEAAAPAPEPTQTETPAPSSVQDYGRAQQAQPEPTPEPEQPKPQSTANTNILPHGDPEEQRAVNMARLVVANAKIQATKQKRLDKIMSRLSEKGKITNDEVEKLLRVSDATATRYLDALEKEGRVRQEGKTGTGVLYVKI</sequence>
<feature type="compositionally biased region" description="Pro residues" evidence="1">
    <location>
        <begin position="7"/>
        <end position="18"/>
    </location>
</feature>
<dbReference type="GO" id="GO:0003700">
    <property type="term" value="F:DNA-binding transcription factor activity"/>
    <property type="evidence" value="ECO:0007669"/>
    <property type="project" value="InterPro"/>
</dbReference>